<gene>
    <name evidence="2" type="ORF">GCK32_022471</name>
</gene>
<dbReference type="Proteomes" id="UP001331761">
    <property type="component" value="Unassembled WGS sequence"/>
</dbReference>
<evidence type="ECO:0000313" key="2">
    <source>
        <dbReference type="EMBL" id="KAK5981196.1"/>
    </source>
</evidence>
<dbReference type="EMBL" id="WIXE01006547">
    <property type="protein sequence ID" value="KAK5981196.1"/>
    <property type="molecule type" value="Genomic_DNA"/>
</dbReference>
<feature type="domain" description="PHR" evidence="1">
    <location>
        <begin position="2"/>
        <end position="101"/>
    </location>
</feature>
<dbReference type="AlphaFoldDB" id="A0AAN8IPM5"/>
<organism evidence="2 3">
    <name type="scientific">Trichostrongylus colubriformis</name>
    <name type="common">Black scour worm</name>
    <dbReference type="NCBI Taxonomy" id="6319"/>
    <lineage>
        <taxon>Eukaryota</taxon>
        <taxon>Metazoa</taxon>
        <taxon>Ecdysozoa</taxon>
        <taxon>Nematoda</taxon>
        <taxon>Chromadorea</taxon>
        <taxon>Rhabditida</taxon>
        <taxon>Rhabditina</taxon>
        <taxon>Rhabditomorpha</taxon>
        <taxon>Strongyloidea</taxon>
        <taxon>Trichostrongylidae</taxon>
        <taxon>Trichostrongylus</taxon>
    </lineage>
</organism>
<evidence type="ECO:0000313" key="3">
    <source>
        <dbReference type="Proteomes" id="UP001331761"/>
    </source>
</evidence>
<dbReference type="InterPro" id="IPR038648">
    <property type="entry name" value="PHR_sf"/>
</dbReference>
<accession>A0AAN8IPM5</accession>
<protein>
    <submittedName>
        <fullName evidence="2">PHR domain-containing protein</fullName>
    </submittedName>
</protein>
<comment type="caution">
    <text evidence="2">The sequence shown here is derived from an EMBL/GenBank/DDBJ whole genome shotgun (WGS) entry which is preliminary data.</text>
</comment>
<feature type="non-terminal residue" evidence="2">
    <location>
        <position position="121"/>
    </location>
</feature>
<name>A0AAN8IPM5_TRICO</name>
<sequence length="121" mass="13423">MSEGATDAICIRVDGGRIALRGVGVYLHAEQVRRPWHCEIYVLCEGDQFSLLAKTSCELNSGGTADTGVIVLQEPVTLATGVTYAIKVWTPENGKTYCGEGEEISRFRMHFEYKDPYPQHI</sequence>
<reference evidence="2 3" key="1">
    <citation type="submission" date="2019-10" db="EMBL/GenBank/DDBJ databases">
        <title>Assembly and Annotation for the nematode Trichostrongylus colubriformis.</title>
        <authorList>
            <person name="Martin J."/>
        </authorList>
    </citation>
    <scope>NUCLEOTIDE SEQUENCE [LARGE SCALE GENOMIC DNA]</scope>
    <source>
        <strain evidence="2">G859</strain>
        <tissue evidence="2">Whole worm</tissue>
    </source>
</reference>
<dbReference type="Gene3D" id="2.60.120.820">
    <property type="entry name" value="PHR domain"/>
    <property type="match status" value="1"/>
</dbReference>
<keyword evidence="3" id="KW-1185">Reference proteome</keyword>
<proteinExistence type="predicted"/>
<evidence type="ECO:0000259" key="1">
    <source>
        <dbReference type="Pfam" id="PF08005"/>
    </source>
</evidence>
<dbReference type="Pfam" id="PF08005">
    <property type="entry name" value="PHR"/>
    <property type="match status" value="1"/>
</dbReference>
<dbReference type="InterPro" id="IPR012983">
    <property type="entry name" value="PHR"/>
</dbReference>